<dbReference type="AlphaFoldDB" id="A0A219B6F3"/>
<dbReference type="PANTHER" id="PTHR35790">
    <property type="entry name" value="HTH-TYPE TRANSCRIPTIONAL REGULATOR PCHR"/>
    <property type="match status" value="1"/>
</dbReference>
<dbReference type="SUPFAM" id="SSF46785">
    <property type="entry name" value="Winged helix' DNA-binding domain"/>
    <property type="match status" value="1"/>
</dbReference>
<dbReference type="EMBL" id="NFZT01000001">
    <property type="protein sequence ID" value="OWV33927.1"/>
    <property type="molecule type" value="Genomic_DNA"/>
</dbReference>
<gene>
    <name evidence="5" type="ORF">B5C34_10945</name>
</gene>
<dbReference type="InterPro" id="IPR036388">
    <property type="entry name" value="WH-like_DNA-bd_sf"/>
</dbReference>
<evidence type="ECO:0000256" key="1">
    <source>
        <dbReference type="ARBA" id="ARBA00023015"/>
    </source>
</evidence>
<keyword evidence="3" id="KW-0804">Transcription</keyword>
<keyword evidence="2" id="KW-0238">DNA-binding</keyword>
<reference evidence="6" key="1">
    <citation type="submission" date="2017-05" db="EMBL/GenBank/DDBJ databases">
        <authorList>
            <person name="Lin X."/>
        </authorList>
    </citation>
    <scope>NUCLEOTIDE SEQUENCE [LARGE SCALE GENOMIC DNA]</scope>
    <source>
        <strain evidence="6">JLT2012</strain>
    </source>
</reference>
<keyword evidence="1" id="KW-0805">Transcription regulation</keyword>
<dbReference type="PRINTS" id="PR00598">
    <property type="entry name" value="HTHMARR"/>
</dbReference>
<dbReference type="PANTHER" id="PTHR35790:SF4">
    <property type="entry name" value="HTH-TYPE TRANSCRIPTIONAL REGULATOR PCHR"/>
    <property type="match status" value="1"/>
</dbReference>
<protein>
    <submittedName>
        <fullName evidence="5">MarR family transcriptional regulator</fullName>
    </submittedName>
</protein>
<dbReference type="Gene3D" id="1.10.10.10">
    <property type="entry name" value="Winged helix-like DNA-binding domain superfamily/Winged helix DNA-binding domain"/>
    <property type="match status" value="1"/>
</dbReference>
<sequence length="158" mass="17901">MNEPLRKLRLDEFIPYRLSYVSNLVSDAIAETYRSLFGLRIPEWRLVAVIAEGPMTQQQLCARTHMDKVTVSRAAAALVGRGLLERRANDADRRSHHLQLTAAGTDLYERIAPKALQLEAEIFGGFDEHELKTMERLLDRVEQAASAAARRQEQGEDK</sequence>
<accession>A0A219B6F3</accession>
<dbReference type="Pfam" id="PF12802">
    <property type="entry name" value="MarR_2"/>
    <property type="match status" value="1"/>
</dbReference>
<evidence type="ECO:0000313" key="5">
    <source>
        <dbReference type="EMBL" id="OWV33927.1"/>
    </source>
</evidence>
<dbReference type="GO" id="GO:0003677">
    <property type="term" value="F:DNA binding"/>
    <property type="evidence" value="ECO:0007669"/>
    <property type="project" value="UniProtKB-KW"/>
</dbReference>
<name>A0A219B6F3_9SPHN</name>
<feature type="domain" description="HTH marR-type" evidence="4">
    <location>
        <begin position="1"/>
        <end position="143"/>
    </location>
</feature>
<evidence type="ECO:0000256" key="3">
    <source>
        <dbReference type="ARBA" id="ARBA00023163"/>
    </source>
</evidence>
<dbReference type="Proteomes" id="UP000198462">
    <property type="component" value="Unassembled WGS sequence"/>
</dbReference>
<keyword evidence="6" id="KW-1185">Reference proteome</keyword>
<dbReference type="InterPro" id="IPR052067">
    <property type="entry name" value="Metal_resp_HTH_trans_reg"/>
</dbReference>
<dbReference type="OrthoDB" id="8906692at2"/>
<proteinExistence type="predicted"/>
<dbReference type="SMART" id="SM00347">
    <property type="entry name" value="HTH_MARR"/>
    <property type="match status" value="1"/>
</dbReference>
<evidence type="ECO:0000256" key="2">
    <source>
        <dbReference type="ARBA" id="ARBA00023125"/>
    </source>
</evidence>
<organism evidence="5 6">
    <name type="scientific">Pacificimonas flava</name>
    <dbReference type="NCBI Taxonomy" id="1234595"/>
    <lineage>
        <taxon>Bacteria</taxon>
        <taxon>Pseudomonadati</taxon>
        <taxon>Pseudomonadota</taxon>
        <taxon>Alphaproteobacteria</taxon>
        <taxon>Sphingomonadales</taxon>
        <taxon>Sphingosinicellaceae</taxon>
        <taxon>Pacificimonas</taxon>
    </lineage>
</organism>
<dbReference type="RefSeq" id="WP_088712626.1">
    <property type="nucleotide sequence ID" value="NZ_NFZT01000001.1"/>
</dbReference>
<dbReference type="InterPro" id="IPR036390">
    <property type="entry name" value="WH_DNA-bd_sf"/>
</dbReference>
<dbReference type="PROSITE" id="PS01117">
    <property type="entry name" value="HTH_MARR_1"/>
    <property type="match status" value="1"/>
</dbReference>
<comment type="caution">
    <text evidence="5">The sequence shown here is derived from an EMBL/GenBank/DDBJ whole genome shotgun (WGS) entry which is preliminary data.</text>
</comment>
<dbReference type="PROSITE" id="PS50995">
    <property type="entry name" value="HTH_MARR_2"/>
    <property type="match status" value="1"/>
</dbReference>
<dbReference type="InterPro" id="IPR000835">
    <property type="entry name" value="HTH_MarR-typ"/>
</dbReference>
<evidence type="ECO:0000259" key="4">
    <source>
        <dbReference type="PROSITE" id="PS50995"/>
    </source>
</evidence>
<dbReference type="GO" id="GO:0003700">
    <property type="term" value="F:DNA-binding transcription factor activity"/>
    <property type="evidence" value="ECO:0007669"/>
    <property type="project" value="InterPro"/>
</dbReference>
<evidence type="ECO:0000313" key="6">
    <source>
        <dbReference type="Proteomes" id="UP000198462"/>
    </source>
</evidence>
<dbReference type="InterPro" id="IPR023187">
    <property type="entry name" value="Tscrpt_reg_MarR-type_CS"/>
</dbReference>